<evidence type="ECO:0000313" key="3">
    <source>
        <dbReference type="Proteomes" id="UP000185678"/>
    </source>
</evidence>
<evidence type="ECO:0000256" key="1">
    <source>
        <dbReference type="SAM" id="Phobius"/>
    </source>
</evidence>
<feature type="transmembrane region" description="Helical" evidence="1">
    <location>
        <begin position="9"/>
        <end position="30"/>
    </location>
</feature>
<evidence type="ECO:0000313" key="2">
    <source>
        <dbReference type="EMBL" id="SIT05141.1"/>
    </source>
</evidence>
<feature type="transmembrane region" description="Helical" evidence="1">
    <location>
        <begin position="42"/>
        <end position="69"/>
    </location>
</feature>
<proteinExistence type="predicted"/>
<dbReference type="AlphaFoldDB" id="A0A1N7P3H5"/>
<keyword evidence="1" id="KW-0472">Membrane</keyword>
<dbReference type="Proteomes" id="UP000185678">
    <property type="component" value="Unassembled WGS sequence"/>
</dbReference>
<dbReference type="EMBL" id="FTOA01000006">
    <property type="protein sequence ID" value="SIT05141.1"/>
    <property type="molecule type" value="Genomic_DNA"/>
</dbReference>
<sequence length="106" mass="11123">MRFDRVADVIVLMIVIGVPAPGGVLVRMRVLMDVGVFVDVSMLVAVFVAIAVAVNMAMAVGMSVIMGMLMGMTPVHRRFPLAPAYAAGSCVPGCPQSVPLPKFHGP</sequence>
<keyword evidence="1" id="KW-0812">Transmembrane</keyword>
<reference evidence="2 3" key="1">
    <citation type="submission" date="2017-01" db="EMBL/GenBank/DDBJ databases">
        <authorList>
            <person name="Mah S.A."/>
            <person name="Swanson W.J."/>
            <person name="Moy G.W."/>
            <person name="Vacquier V.D."/>
        </authorList>
    </citation>
    <scope>NUCLEOTIDE SEQUENCE [LARGE SCALE GENOMIC DNA]</scope>
    <source>
        <strain evidence="2 3">DSM 11589</strain>
    </source>
</reference>
<accession>A0A1N7P3H5</accession>
<gene>
    <name evidence="2" type="ORF">SAMN05421779_10633</name>
</gene>
<organism evidence="2 3">
    <name type="scientific">Insolitispirillum peregrinum</name>
    <dbReference type="NCBI Taxonomy" id="80876"/>
    <lineage>
        <taxon>Bacteria</taxon>
        <taxon>Pseudomonadati</taxon>
        <taxon>Pseudomonadota</taxon>
        <taxon>Alphaproteobacteria</taxon>
        <taxon>Rhodospirillales</taxon>
        <taxon>Novispirillaceae</taxon>
        <taxon>Insolitispirillum</taxon>
    </lineage>
</organism>
<keyword evidence="1" id="KW-1133">Transmembrane helix</keyword>
<protein>
    <submittedName>
        <fullName evidence="2">Uncharacterized protein</fullName>
    </submittedName>
</protein>
<name>A0A1N7P3H5_9PROT</name>
<keyword evidence="3" id="KW-1185">Reference proteome</keyword>